<evidence type="ECO:0000259" key="1">
    <source>
        <dbReference type="Pfam" id="PF07475"/>
    </source>
</evidence>
<dbReference type="Gene3D" id="3.40.50.300">
    <property type="entry name" value="P-loop containing nucleotide triphosphate hydrolases"/>
    <property type="match status" value="1"/>
</dbReference>
<dbReference type="STRING" id="43775.SAMN04489760_10888"/>
<name>A0A1H7WZ81_9BACT</name>
<dbReference type="AlphaFoldDB" id="A0A1H7WZ81"/>
<evidence type="ECO:0000313" key="3">
    <source>
        <dbReference type="Proteomes" id="UP000198744"/>
    </source>
</evidence>
<feature type="domain" description="HPr kinase/phosphorylase C-terminal" evidence="1">
    <location>
        <begin position="144"/>
        <end position="277"/>
    </location>
</feature>
<evidence type="ECO:0000313" key="2">
    <source>
        <dbReference type="EMBL" id="SEM26277.1"/>
    </source>
</evidence>
<organism evidence="2 3">
    <name type="scientific">Syntrophus gentianae</name>
    <dbReference type="NCBI Taxonomy" id="43775"/>
    <lineage>
        <taxon>Bacteria</taxon>
        <taxon>Pseudomonadati</taxon>
        <taxon>Thermodesulfobacteriota</taxon>
        <taxon>Syntrophia</taxon>
        <taxon>Syntrophales</taxon>
        <taxon>Syntrophaceae</taxon>
        <taxon>Syntrophus</taxon>
    </lineage>
</organism>
<proteinExistence type="predicted"/>
<dbReference type="Pfam" id="PF07475">
    <property type="entry name" value="Hpr_kinase_C"/>
    <property type="match status" value="1"/>
</dbReference>
<keyword evidence="3" id="KW-1185">Reference proteome</keyword>
<accession>A0A1H7WZ81</accession>
<dbReference type="SUPFAM" id="SSF53795">
    <property type="entry name" value="PEP carboxykinase-like"/>
    <property type="match status" value="1"/>
</dbReference>
<keyword evidence="2" id="KW-0808">Transferase</keyword>
<reference evidence="2 3" key="1">
    <citation type="submission" date="2016-10" db="EMBL/GenBank/DDBJ databases">
        <authorList>
            <person name="de Groot N.N."/>
        </authorList>
    </citation>
    <scope>NUCLEOTIDE SEQUENCE [LARGE SCALE GENOMIC DNA]</scope>
    <source>
        <strain evidence="2 3">DSM 8423</strain>
    </source>
</reference>
<dbReference type="Proteomes" id="UP000198744">
    <property type="component" value="Unassembled WGS sequence"/>
</dbReference>
<dbReference type="EMBL" id="FOBS01000008">
    <property type="protein sequence ID" value="SEM26277.1"/>
    <property type="molecule type" value="Genomic_DNA"/>
</dbReference>
<keyword evidence="2" id="KW-0418">Kinase</keyword>
<sequence length="301" mass="33266">MMPMTLEQAPSLQDLLNGASSRLGINQYVKGAGLPRPLKSLYITRFKNLTELFLSSRPEMICILPSCAFPLNKGEQIFPLSLSRKFLKARPSKSACIAIAGAKKIPDFLIHAVSNADTHLFSSIYDEYLLESRLTGLFREKIEGETSLSGGLISLHGSGILILGEHGSGKTTCALELVKRGYHWVADDVVFAKRKNDGFIYGRSWKSDFPLLEIKDRGIVRVQDVLIPSAIEEESKIDFFVELVQGTGTDQGKEGDNPLKILDILETPIPGISLPVSGDLLTMATQLDHSIQTFRCMRKEQ</sequence>
<dbReference type="GO" id="GO:0006109">
    <property type="term" value="P:regulation of carbohydrate metabolic process"/>
    <property type="evidence" value="ECO:0007669"/>
    <property type="project" value="InterPro"/>
</dbReference>
<dbReference type="GO" id="GO:0000155">
    <property type="term" value="F:phosphorelay sensor kinase activity"/>
    <property type="evidence" value="ECO:0007669"/>
    <property type="project" value="InterPro"/>
</dbReference>
<dbReference type="GO" id="GO:0005524">
    <property type="term" value="F:ATP binding"/>
    <property type="evidence" value="ECO:0007669"/>
    <property type="project" value="InterPro"/>
</dbReference>
<gene>
    <name evidence="2" type="ORF">SAMN04489760_10888</name>
</gene>
<dbReference type="InterPro" id="IPR027417">
    <property type="entry name" value="P-loop_NTPase"/>
</dbReference>
<dbReference type="InterPro" id="IPR011104">
    <property type="entry name" value="Hpr_kin/Pase_C"/>
</dbReference>
<protein>
    <submittedName>
        <fullName evidence="2">Hpr(Ser) kinase/phosphatase</fullName>
    </submittedName>
</protein>
<dbReference type="PANTHER" id="PTHR30305:SF1">
    <property type="entry name" value="HPR KINASE_PHOSPHORYLASE"/>
    <property type="match status" value="1"/>
</dbReference>
<dbReference type="PANTHER" id="PTHR30305">
    <property type="entry name" value="PROTEIN YJDM-RELATED"/>
    <property type="match status" value="1"/>
</dbReference>